<dbReference type="Pfam" id="PF16113">
    <property type="entry name" value="ECH_2"/>
    <property type="match status" value="1"/>
</dbReference>
<name>A0A0G4EP38_VITBC</name>
<dbReference type="PhylomeDB" id="A0A0G4EP38"/>
<comment type="catalytic activity">
    <reaction evidence="1">
        <text>3-hydroxy-2-methylpropanoyl-CoA + H2O = 3-hydroxy-2-methylpropanoate + CoA + H(+)</text>
        <dbReference type="Rhea" id="RHEA:20888"/>
        <dbReference type="ChEBI" id="CHEBI:11805"/>
        <dbReference type="ChEBI" id="CHEBI:15377"/>
        <dbReference type="ChEBI" id="CHEBI:15378"/>
        <dbReference type="ChEBI" id="CHEBI:57287"/>
        <dbReference type="ChEBI" id="CHEBI:57340"/>
        <dbReference type="EC" id="3.1.2.4"/>
    </reaction>
</comment>
<feature type="region of interest" description="Disordered" evidence="4">
    <location>
        <begin position="1"/>
        <end position="26"/>
    </location>
</feature>
<evidence type="ECO:0000256" key="4">
    <source>
        <dbReference type="SAM" id="MobiDB-lite"/>
    </source>
</evidence>
<sequence>MASSMRPARTAIASLRQPSVPRPSDPPFFLPSAGSALSGMRRMAGSGAVRWVRTGFFRQDDHFVDPEDPLFARSVDEYQHADDGTMRAPVLERNNVGMGMLLINTDTWDLRSVNMLYRKMRDLEVHSLKRFVAVTSTTQHRSVTDQSSPVPPIHSLHDGYVRPPDASLIGEGGDMGTDWDTGEPTSVRLTRPYFSLGIDKKMLLLLAESCVVEGEVLPSAAAWIRNSQEVSYMVATYYKPLLFLLNGYAEDAGASWPLLANRSCAYHHSTFKTDTASWGFIPTCGLSYVLSRMSSGLGLYVALAGETLRGTDLIHGGLARHWMSPEALPLLEITSEKQLEVSERDAAHLLEEHFINPTSPHDQRTDGFKLARWEQEINKALAQRDSLVDVERHLERLATTAYSDKTVAVWAQDTLQQMRENSPLAMQLTFELVRRVQRLRHSLMAETGVMADEWKRMVRISRRLPSTAEEDSLVQMYEAIEERCLTEALTLETRVLHRLMLHPDLLEGLRASLTRESEKYYYPPQWAHPSINSVAASLVDGFFKPLAAEHEFSVRERSGFPLSAHPKIRRLHPDYDAHTGYDHDPGFMQQEVVRWADDFCLGDRMRLEELLTDSPTIRQRALSAAREIGLR</sequence>
<dbReference type="VEuPathDB" id="CryptoDB:Vbra_3010"/>
<dbReference type="InterPro" id="IPR029045">
    <property type="entry name" value="ClpP/crotonase-like_dom_sf"/>
</dbReference>
<keyword evidence="7" id="KW-1185">Reference proteome</keyword>
<dbReference type="OMA" id="EIIHDHF"/>
<gene>
    <name evidence="6" type="ORF">Vbra_3010</name>
</gene>
<organism evidence="6 7">
    <name type="scientific">Vitrella brassicaformis (strain CCMP3155)</name>
    <dbReference type="NCBI Taxonomy" id="1169540"/>
    <lineage>
        <taxon>Eukaryota</taxon>
        <taxon>Sar</taxon>
        <taxon>Alveolata</taxon>
        <taxon>Colpodellida</taxon>
        <taxon>Vitrellaceae</taxon>
        <taxon>Vitrella</taxon>
    </lineage>
</organism>
<protein>
    <recommendedName>
        <fullName evidence="2">3-hydroxyisobutyryl-CoA hydrolase</fullName>
        <ecNumber evidence="2">3.1.2.4</ecNumber>
    </recommendedName>
</protein>
<dbReference type="PANTHER" id="PTHR43176:SF3">
    <property type="entry name" value="3-HYDROXYISOBUTYRYL-COA HYDROLASE, MITOCHONDRIAL"/>
    <property type="match status" value="1"/>
</dbReference>
<dbReference type="InterPro" id="IPR032259">
    <property type="entry name" value="HIBYL-CoA-H"/>
</dbReference>
<dbReference type="InParanoid" id="A0A0G4EP38"/>
<accession>A0A0G4EP38</accession>
<dbReference type="GO" id="GO:0006574">
    <property type="term" value="P:L-valine catabolic process"/>
    <property type="evidence" value="ECO:0007669"/>
    <property type="project" value="TreeGrafter"/>
</dbReference>
<evidence type="ECO:0000256" key="1">
    <source>
        <dbReference type="ARBA" id="ARBA00001709"/>
    </source>
</evidence>
<dbReference type="EMBL" id="CDMY01000279">
    <property type="protein sequence ID" value="CEL99389.1"/>
    <property type="molecule type" value="Genomic_DNA"/>
</dbReference>
<dbReference type="EC" id="3.1.2.4" evidence="2"/>
<dbReference type="Gene3D" id="3.90.226.10">
    <property type="entry name" value="2-enoyl-CoA Hydratase, Chain A, domain 1"/>
    <property type="match status" value="1"/>
</dbReference>
<dbReference type="SUPFAM" id="SSF52096">
    <property type="entry name" value="ClpP/crotonase"/>
    <property type="match status" value="1"/>
</dbReference>
<dbReference type="OrthoDB" id="16820at2759"/>
<keyword evidence="3" id="KW-0378">Hydrolase</keyword>
<evidence type="ECO:0000313" key="7">
    <source>
        <dbReference type="Proteomes" id="UP000041254"/>
    </source>
</evidence>
<dbReference type="Proteomes" id="UP000041254">
    <property type="component" value="Unassembled WGS sequence"/>
</dbReference>
<feature type="domain" description="Enoyl-CoA hydratase/isomerase" evidence="5">
    <location>
        <begin position="221"/>
        <end position="441"/>
    </location>
</feature>
<reference evidence="6 7" key="1">
    <citation type="submission" date="2014-11" db="EMBL/GenBank/DDBJ databases">
        <authorList>
            <person name="Zhu J."/>
            <person name="Qi W."/>
            <person name="Song R."/>
        </authorList>
    </citation>
    <scope>NUCLEOTIDE SEQUENCE [LARGE SCALE GENOMIC DNA]</scope>
</reference>
<dbReference type="STRING" id="1169540.A0A0G4EP38"/>
<dbReference type="AlphaFoldDB" id="A0A0G4EP38"/>
<dbReference type="InterPro" id="IPR045004">
    <property type="entry name" value="ECH_dom"/>
</dbReference>
<evidence type="ECO:0000256" key="2">
    <source>
        <dbReference type="ARBA" id="ARBA00011915"/>
    </source>
</evidence>
<evidence type="ECO:0000313" key="6">
    <source>
        <dbReference type="EMBL" id="CEL99389.1"/>
    </source>
</evidence>
<proteinExistence type="predicted"/>
<dbReference type="GO" id="GO:0003860">
    <property type="term" value="F:3-hydroxyisobutyryl-CoA hydrolase activity"/>
    <property type="evidence" value="ECO:0007669"/>
    <property type="project" value="UniProtKB-EC"/>
</dbReference>
<dbReference type="PANTHER" id="PTHR43176">
    <property type="entry name" value="3-HYDROXYISOBUTYRYL-COA HYDROLASE-RELATED"/>
    <property type="match status" value="1"/>
</dbReference>
<evidence type="ECO:0000256" key="3">
    <source>
        <dbReference type="ARBA" id="ARBA00022801"/>
    </source>
</evidence>
<evidence type="ECO:0000259" key="5">
    <source>
        <dbReference type="Pfam" id="PF16113"/>
    </source>
</evidence>